<sequence length="898" mass="100321">MPEFYLHAISRKFKWNLLILLLISSLVSFSQNETNHWYFGENAGLDFSNGEFALDFNGAMNTPAGCSSISDKDGILMLYTNGATVWNRNHEIMENGSDLFTDIDSVQTCAIVPNPINENLYYIFHSRQTASVDPFVQKGLYYSIVDFSTNPLGQVTLKNVRLRDNMTAHIATTFDYATNTFKVFTIGAAGGSSSVNNTVFIWTVGQDGIPEEPNPQMITLDYDFSSTGQMKISPNHSMLAIASGSESKVYVFDLNLSAPSITFKKYFVTIVGLARLIPYGVEFSQDSYWLYSSTSGSLFRFEPNPPPYPYEPEVEMVGAGNGSLQLARNGKIYCANLGADPRLKRISVVNSPEKPIDSVDFRWIDISESNSTLGLPNIPAALLRSRIIANEKCFGESIAFSVDSFRPVNTILWDFGDGSTSTELTPEHLFATPGLHKVTATIPGRNDYPVTLYKDVFSYHFPSIPANTYLRQCDADNNGSELFNLNNLNGKLPQYEGIRYEYTFSFYHTPEDLMADTNPIQNPDHYVNTINPEKIFVKMVNQFGCTTLTDFMIQAEYHPLPPLDPYVVCEGTDGIEDNYIGRFWLGMYEESIRDQLNISDVENLQFYPSQQDALGKTNEIIVDDDMFKVDFPSTTLWLRIDDESNDCTGIGPYELIVNPPVVTTVPGQVILCGNESIILSGNPENTAWEWKKITGTAAIIGTEREITITEPGGYQITEFHTANGKTCKVVKNFAILAGGAITFDVVEAGSNSIYVSVTGNSDYEFSIDNLNFYGSGTEYTFSNVQPGIYTVYVRDKADCEVPINTQVVLISFDPYFTPNGDGYNDLWKVRNVDGYFSKIKIDIFNRFGALLYSMENNEGWNGILNGKELPSSDYWFKAELTDLQNITATTKGHFSLVR</sequence>
<proteinExistence type="predicted"/>
<dbReference type="Gene3D" id="2.60.40.10">
    <property type="entry name" value="Immunoglobulins"/>
    <property type="match status" value="1"/>
</dbReference>
<dbReference type="Proteomes" id="UP000712080">
    <property type="component" value="Unassembled WGS sequence"/>
</dbReference>
<accession>A0A972FRB5</accession>
<dbReference type="EMBL" id="JAAMPU010000098">
    <property type="protein sequence ID" value="NMH27068.1"/>
    <property type="molecule type" value="Genomic_DNA"/>
</dbReference>
<evidence type="ECO:0000313" key="2">
    <source>
        <dbReference type="EMBL" id="NMH27068.1"/>
    </source>
</evidence>
<feature type="domain" description="PKD" evidence="1">
    <location>
        <begin position="407"/>
        <end position="442"/>
    </location>
</feature>
<dbReference type="InterPro" id="IPR026341">
    <property type="entry name" value="T9SS_type_B"/>
</dbReference>
<protein>
    <submittedName>
        <fullName evidence="2">T9SS type B sorting domain-containing protein</fullName>
    </submittedName>
</protein>
<evidence type="ECO:0000259" key="1">
    <source>
        <dbReference type="PROSITE" id="PS50093"/>
    </source>
</evidence>
<organism evidence="2 3">
    <name type="scientific">Flavobacterium silvaticum</name>
    <dbReference type="NCBI Taxonomy" id="1852020"/>
    <lineage>
        <taxon>Bacteria</taxon>
        <taxon>Pseudomonadati</taxon>
        <taxon>Bacteroidota</taxon>
        <taxon>Flavobacteriia</taxon>
        <taxon>Flavobacteriales</taxon>
        <taxon>Flavobacteriaceae</taxon>
        <taxon>Flavobacterium</taxon>
    </lineage>
</organism>
<reference evidence="2" key="1">
    <citation type="submission" date="2020-02" db="EMBL/GenBank/DDBJ databases">
        <title>Flavobacterium sp. genome.</title>
        <authorList>
            <person name="Jung H.S."/>
            <person name="Baek J.H."/>
            <person name="Jeon C.O."/>
        </authorList>
    </citation>
    <scope>NUCLEOTIDE SEQUENCE</scope>
    <source>
        <strain evidence="2">SE-s28</strain>
    </source>
</reference>
<dbReference type="RefSeq" id="WP_169526072.1">
    <property type="nucleotide sequence ID" value="NZ_JAAMPU010000098.1"/>
</dbReference>
<comment type="caution">
    <text evidence="2">The sequence shown here is derived from an EMBL/GenBank/DDBJ whole genome shotgun (WGS) entry which is preliminary data.</text>
</comment>
<gene>
    <name evidence="2" type="ORF">G6047_03405</name>
</gene>
<name>A0A972FRB5_9FLAO</name>
<dbReference type="CDD" id="cd00146">
    <property type="entry name" value="PKD"/>
    <property type="match status" value="1"/>
</dbReference>
<dbReference type="AlphaFoldDB" id="A0A972FRB5"/>
<dbReference type="InterPro" id="IPR013783">
    <property type="entry name" value="Ig-like_fold"/>
</dbReference>
<dbReference type="Pfam" id="PF13585">
    <property type="entry name" value="CHU_C"/>
    <property type="match status" value="1"/>
</dbReference>
<dbReference type="InterPro" id="IPR000601">
    <property type="entry name" value="PKD_dom"/>
</dbReference>
<dbReference type="NCBIfam" id="TIGR04131">
    <property type="entry name" value="Bac_Flav_CTERM"/>
    <property type="match status" value="1"/>
</dbReference>
<dbReference type="PROSITE" id="PS50093">
    <property type="entry name" value="PKD"/>
    <property type="match status" value="1"/>
</dbReference>
<dbReference type="SUPFAM" id="SSF101908">
    <property type="entry name" value="Putative isomerase YbhE"/>
    <property type="match status" value="1"/>
</dbReference>
<evidence type="ECO:0000313" key="3">
    <source>
        <dbReference type="Proteomes" id="UP000712080"/>
    </source>
</evidence>
<keyword evidence="3" id="KW-1185">Reference proteome</keyword>
<dbReference type="InterPro" id="IPR035986">
    <property type="entry name" value="PKD_dom_sf"/>
</dbReference>
<dbReference type="SUPFAM" id="SSF49299">
    <property type="entry name" value="PKD domain"/>
    <property type="match status" value="1"/>
</dbReference>
<dbReference type="Pfam" id="PF18911">
    <property type="entry name" value="PKD_4"/>
    <property type="match status" value="1"/>
</dbReference>